<dbReference type="EMBL" id="JBHSGF010000002">
    <property type="protein sequence ID" value="MFC4554479.1"/>
    <property type="molecule type" value="Genomic_DNA"/>
</dbReference>
<sequence>MGGDPGRVALRRWTTADAGALHAALAQSPDLATQLGRTDLDDLGACADLIATRLGASSPTAHHLAVAVDGTAVGNVSLTHVETRHGTAWVSYWLAPAARGRGLAARGLATVARWALADLDVFRLELGHRVNNPASCRVATRAGFAAEGIERGKLRYGDQRFDVETHARLATDPAPPLALLPRV</sequence>
<dbReference type="GO" id="GO:0016746">
    <property type="term" value="F:acyltransferase activity"/>
    <property type="evidence" value="ECO:0007669"/>
    <property type="project" value="UniProtKB-KW"/>
</dbReference>
<proteinExistence type="predicted"/>
<evidence type="ECO:0000313" key="3">
    <source>
        <dbReference type="Proteomes" id="UP001595955"/>
    </source>
</evidence>
<dbReference type="Pfam" id="PF13302">
    <property type="entry name" value="Acetyltransf_3"/>
    <property type="match status" value="1"/>
</dbReference>
<dbReference type="RefSeq" id="WP_241236895.1">
    <property type="nucleotide sequence ID" value="NZ_CP033325.1"/>
</dbReference>
<dbReference type="Proteomes" id="UP001595955">
    <property type="component" value="Unassembled WGS sequence"/>
</dbReference>
<dbReference type="Gene3D" id="3.40.630.30">
    <property type="match status" value="1"/>
</dbReference>
<reference evidence="3" key="1">
    <citation type="journal article" date="2019" name="Int. J. Syst. Evol. Microbiol.">
        <title>The Global Catalogue of Microorganisms (GCM) 10K type strain sequencing project: providing services to taxonomists for standard genome sequencing and annotation.</title>
        <authorList>
            <consortium name="The Broad Institute Genomics Platform"/>
            <consortium name="The Broad Institute Genome Sequencing Center for Infectious Disease"/>
            <person name="Wu L."/>
            <person name="Ma J."/>
        </authorList>
    </citation>
    <scope>NUCLEOTIDE SEQUENCE [LARGE SCALE GENOMIC DNA]</scope>
    <source>
        <strain evidence="3">JCM 3369</strain>
    </source>
</reference>
<dbReference type="PROSITE" id="PS51186">
    <property type="entry name" value="GNAT"/>
    <property type="match status" value="1"/>
</dbReference>
<organism evidence="2 3">
    <name type="scientific">Georgenia faecalis</name>
    <dbReference type="NCBI Taxonomy" id="2483799"/>
    <lineage>
        <taxon>Bacteria</taxon>
        <taxon>Bacillati</taxon>
        <taxon>Actinomycetota</taxon>
        <taxon>Actinomycetes</taxon>
        <taxon>Micrococcales</taxon>
        <taxon>Bogoriellaceae</taxon>
        <taxon>Georgenia</taxon>
    </lineage>
</organism>
<name>A0ABV9D8Y1_9MICO</name>
<comment type="caution">
    <text evidence="2">The sequence shown here is derived from an EMBL/GenBank/DDBJ whole genome shotgun (WGS) entry which is preliminary data.</text>
</comment>
<evidence type="ECO:0000259" key="1">
    <source>
        <dbReference type="PROSITE" id="PS51186"/>
    </source>
</evidence>
<keyword evidence="3" id="KW-1185">Reference proteome</keyword>
<feature type="domain" description="N-acetyltransferase" evidence="1">
    <location>
        <begin position="8"/>
        <end position="175"/>
    </location>
</feature>
<dbReference type="PANTHER" id="PTHR43441:SF10">
    <property type="entry name" value="ACETYLTRANSFERASE"/>
    <property type="match status" value="1"/>
</dbReference>
<dbReference type="CDD" id="cd04301">
    <property type="entry name" value="NAT_SF"/>
    <property type="match status" value="1"/>
</dbReference>
<dbReference type="InterPro" id="IPR000182">
    <property type="entry name" value="GNAT_dom"/>
</dbReference>
<evidence type="ECO:0000313" key="2">
    <source>
        <dbReference type="EMBL" id="MFC4554479.1"/>
    </source>
</evidence>
<keyword evidence="2" id="KW-0012">Acyltransferase</keyword>
<dbReference type="SUPFAM" id="SSF55729">
    <property type="entry name" value="Acyl-CoA N-acyltransferases (Nat)"/>
    <property type="match status" value="1"/>
</dbReference>
<dbReference type="InterPro" id="IPR016181">
    <property type="entry name" value="Acyl_CoA_acyltransferase"/>
</dbReference>
<protein>
    <submittedName>
        <fullName evidence="2">GNAT family N-acetyltransferase</fullName>
        <ecNumber evidence="2">2.3.-.-</ecNumber>
    </submittedName>
</protein>
<dbReference type="InterPro" id="IPR051908">
    <property type="entry name" value="Ribosomal_N-acetyltransferase"/>
</dbReference>
<dbReference type="PANTHER" id="PTHR43441">
    <property type="entry name" value="RIBOSOMAL-PROTEIN-SERINE ACETYLTRANSFERASE"/>
    <property type="match status" value="1"/>
</dbReference>
<accession>A0ABV9D8Y1</accession>
<dbReference type="EC" id="2.3.-.-" evidence="2"/>
<gene>
    <name evidence="2" type="ORF">ACFO3F_04400</name>
</gene>
<keyword evidence="2" id="KW-0808">Transferase</keyword>